<evidence type="ECO:0000313" key="4">
    <source>
        <dbReference type="Proteomes" id="UP000532010"/>
    </source>
</evidence>
<accession>A0A7W4VL87</accession>
<evidence type="ECO:0000313" key="3">
    <source>
        <dbReference type="EMBL" id="MBB3018662.1"/>
    </source>
</evidence>
<evidence type="ECO:0000256" key="2">
    <source>
        <dbReference type="SAM" id="SignalP"/>
    </source>
</evidence>
<organism evidence="3 4">
    <name type="scientific">Microvirga lupini</name>
    <dbReference type="NCBI Taxonomy" id="420324"/>
    <lineage>
        <taxon>Bacteria</taxon>
        <taxon>Pseudomonadati</taxon>
        <taxon>Pseudomonadota</taxon>
        <taxon>Alphaproteobacteria</taxon>
        <taxon>Hyphomicrobiales</taxon>
        <taxon>Methylobacteriaceae</taxon>
        <taxon>Microvirga</taxon>
    </lineage>
</organism>
<feature type="region of interest" description="Disordered" evidence="1">
    <location>
        <begin position="123"/>
        <end position="146"/>
    </location>
</feature>
<name>A0A7W4VL87_9HYPH</name>
<dbReference type="RefSeq" id="WP_183449105.1">
    <property type="nucleotide sequence ID" value="NZ_JACHWB010000002.1"/>
</dbReference>
<keyword evidence="4" id="KW-1185">Reference proteome</keyword>
<protein>
    <submittedName>
        <fullName evidence="3">Uncharacterized protein</fullName>
    </submittedName>
</protein>
<dbReference type="AlphaFoldDB" id="A0A7W4VL87"/>
<proteinExistence type="predicted"/>
<feature type="signal peptide" evidence="2">
    <location>
        <begin position="1"/>
        <end position="23"/>
    </location>
</feature>
<dbReference type="EMBL" id="JACHWB010000002">
    <property type="protein sequence ID" value="MBB3018662.1"/>
    <property type="molecule type" value="Genomic_DNA"/>
</dbReference>
<feature type="chain" id="PRO_5031228596" evidence="2">
    <location>
        <begin position="24"/>
        <end position="146"/>
    </location>
</feature>
<gene>
    <name evidence="3" type="ORF">FHR70_001716</name>
</gene>
<dbReference type="Proteomes" id="UP000532010">
    <property type="component" value="Unassembled WGS sequence"/>
</dbReference>
<keyword evidence="2" id="KW-0732">Signal</keyword>
<sequence>MTFTKMTAAALSLGMMCTGAALAAPKSKHDGTWQVQMVTDSGICGTNTYAITVEQGNVRYHGDPGETPAQISGQIATNGSVSLDIRRSSAKAQASGSLAGQSGSGVWKVDSYGCSGRWNAQSAPAWRRADRPHFSQASASPGAEAF</sequence>
<comment type="caution">
    <text evidence="3">The sequence shown here is derived from an EMBL/GenBank/DDBJ whole genome shotgun (WGS) entry which is preliminary data.</text>
</comment>
<evidence type="ECO:0000256" key="1">
    <source>
        <dbReference type="SAM" id="MobiDB-lite"/>
    </source>
</evidence>
<reference evidence="3 4" key="1">
    <citation type="submission" date="2020-08" db="EMBL/GenBank/DDBJ databases">
        <title>The Agave Microbiome: Exploring the role of microbial communities in plant adaptations to desert environments.</title>
        <authorList>
            <person name="Partida-Martinez L.P."/>
        </authorList>
    </citation>
    <scope>NUCLEOTIDE SEQUENCE [LARGE SCALE GENOMIC DNA]</scope>
    <source>
        <strain evidence="3 4">AT3.9</strain>
    </source>
</reference>